<organism evidence="1 2">
    <name type="scientific">Allohahella marinimesophila</name>
    <dbReference type="NCBI Taxonomy" id="1054972"/>
    <lineage>
        <taxon>Bacteria</taxon>
        <taxon>Pseudomonadati</taxon>
        <taxon>Pseudomonadota</taxon>
        <taxon>Gammaproteobacteria</taxon>
        <taxon>Oceanospirillales</taxon>
        <taxon>Hahellaceae</taxon>
        <taxon>Allohahella</taxon>
    </lineage>
</organism>
<name>A0ABP7NYJ5_9GAMM</name>
<gene>
    <name evidence="1" type="ORF">GCM10022278_13360</name>
</gene>
<reference evidence="2" key="1">
    <citation type="journal article" date="2019" name="Int. J. Syst. Evol. Microbiol.">
        <title>The Global Catalogue of Microorganisms (GCM) 10K type strain sequencing project: providing services to taxonomists for standard genome sequencing and annotation.</title>
        <authorList>
            <consortium name="The Broad Institute Genomics Platform"/>
            <consortium name="The Broad Institute Genome Sequencing Center for Infectious Disease"/>
            <person name="Wu L."/>
            <person name="Ma J."/>
        </authorList>
    </citation>
    <scope>NUCLEOTIDE SEQUENCE [LARGE SCALE GENOMIC DNA]</scope>
    <source>
        <strain evidence="2">JCM 17555</strain>
    </source>
</reference>
<dbReference type="EMBL" id="BAABBO010000007">
    <property type="protein sequence ID" value="GAA3956139.1"/>
    <property type="molecule type" value="Genomic_DNA"/>
</dbReference>
<protein>
    <submittedName>
        <fullName evidence="1">Uncharacterized protein</fullName>
    </submittedName>
</protein>
<comment type="caution">
    <text evidence="1">The sequence shown here is derived from an EMBL/GenBank/DDBJ whole genome shotgun (WGS) entry which is preliminary data.</text>
</comment>
<keyword evidence="2" id="KW-1185">Reference proteome</keyword>
<accession>A0ABP7NYJ5</accession>
<evidence type="ECO:0000313" key="1">
    <source>
        <dbReference type="EMBL" id="GAA3956139.1"/>
    </source>
</evidence>
<evidence type="ECO:0000313" key="2">
    <source>
        <dbReference type="Proteomes" id="UP001501337"/>
    </source>
</evidence>
<sequence length="105" mass="12259">MRLYAEVGGVIEGSFETAWPEYFDLVADVEWTQPVPHALLFEDGVQADRTAYFYSIVARVKQHWWPFYIGMVFYQYASVRNQQPDHRDRLLKLQNSNPGLTFVVA</sequence>
<proteinExistence type="predicted"/>
<dbReference type="Proteomes" id="UP001501337">
    <property type="component" value="Unassembled WGS sequence"/>
</dbReference>